<dbReference type="OrthoDB" id="7432624at2"/>
<dbReference type="AlphaFoldDB" id="A0A124JWN5"/>
<keyword evidence="2" id="KW-1185">Reference proteome</keyword>
<name>A0A124JWN5_9SPHN</name>
<comment type="caution">
    <text evidence="1">The sequence shown here is derived from an EMBL/GenBank/DDBJ whole genome shotgun (WGS) entry which is preliminary data.</text>
</comment>
<dbReference type="RefSeq" id="WP_067906034.1">
    <property type="nucleotide sequence ID" value="NZ_KQ954244.1"/>
</dbReference>
<dbReference type="EMBL" id="LLZS01000001">
    <property type="protein sequence ID" value="KUR73518.1"/>
    <property type="molecule type" value="Genomic_DNA"/>
</dbReference>
<gene>
    <name evidence="1" type="ORF">AQZ52_00645</name>
</gene>
<evidence type="ECO:0000313" key="1">
    <source>
        <dbReference type="EMBL" id="KUR73518.1"/>
    </source>
</evidence>
<protein>
    <recommendedName>
        <fullName evidence="3">Nucleotidyltransferase</fullName>
    </recommendedName>
</protein>
<reference evidence="1 2" key="1">
    <citation type="submission" date="2015-10" db="EMBL/GenBank/DDBJ databases">
        <title>Draft genome sequence of Novosphingobium fuchskuhlense DSM 25065 isolated from a surface water sample of the southwest basin of Lake Grosse Fuchskuhle.</title>
        <authorList>
            <person name="Ruckert C."/>
            <person name="Winkler A."/>
            <person name="Glaeser J."/>
            <person name="Grossart H.-P."/>
            <person name="Kalinowski J."/>
            <person name="Glaeser S."/>
        </authorList>
    </citation>
    <scope>NUCLEOTIDE SEQUENCE [LARGE SCALE GENOMIC DNA]</scope>
    <source>
        <strain evidence="1 2">FNE08-7</strain>
    </source>
</reference>
<proteinExistence type="predicted"/>
<evidence type="ECO:0000313" key="2">
    <source>
        <dbReference type="Proteomes" id="UP000058012"/>
    </source>
</evidence>
<organism evidence="1 2">
    <name type="scientific">Novosphingobium fuchskuhlense</name>
    <dbReference type="NCBI Taxonomy" id="1117702"/>
    <lineage>
        <taxon>Bacteria</taxon>
        <taxon>Pseudomonadati</taxon>
        <taxon>Pseudomonadota</taxon>
        <taxon>Alphaproteobacteria</taxon>
        <taxon>Sphingomonadales</taxon>
        <taxon>Sphingomonadaceae</taxon>
        <taxon>Novosphingobium</taxon>
    </lineage>
</organism>
<dbReference type="Proteomes" id="UP000058012">
    <property type="component" value="Unassembled WGS sequence"/>
</dbReference>
<accession>A0A124JWN5</accession>
<evidence type="ECO:0008006" key="3">
    <source>
        <dbReference type="Google" id="ProtNLM"/>
    </source>
</evidence>
<sequence>MALPDDFNGLLEQAAAAFAAYEAAAGYSPVIVGGGAIAIQTLGAFMSGDLDLYAPNDDLLEKCLVDAGFKREDRQGRLRGGYYHPDYPAYGIEAISGQLFDGRSDHNRLLRIILEGDRAITTPSFEDMIADRLGQHAVDRSPASPLLQQARLLFRVAVALDLEYLKRRVAEEGGSFELLN</sequence>